<keyword evidence="4 9" id="KW-0808">Transferase</keyword>
<dbReference type="CDD" id="cd00141">
    <property type="entry name" value="NT_POLXc"/>
    <property type="match status" value="1"/>
</dbReference>
<dbReference type="PANTHER" id="PTHR11276">
    <property type="entry name" value="DNA POLYMERASE TYPE-X FAMILY MEMBER"/>
    <property type="match status" value="1"/>
</dbReference>
<organism evidence="13 14">
    <name type="scientific">Gadus morhua</name>
    <name type="common">Atlantic cod</name>
    <dbReference type="NCBI Taxonomy" id="8049"/>
    <lineage>
        <taxon>Eukaryota</taxon>
        <taxon>Metazoa</taxon>
        <taxon>Chordata</taxon>
        <taxon>Craniata</taxon>
        <taxon>Vertebrata</taxon>
        <taxon>Euteleostomi</taxon>
        <taxon>Actinopterygii</taxon>
        <taxon>Neopterygii</taxon>
        <taxon>Teleostei</taxon>
        <taxon>Neoteleostei</taxon>
        <taxon>Acanthomorphata</taxon>
        <taxon>Zeiogadaria</taxon>
        <taxon>Gadariae</taxon>
        <taxon>Gadiformes</taxon>
        <taxon>Gadoidei</taxon>
        <taxon>Gadidae</taxon>
        <taxon>Gadus</taxon>
    </lineage>
</organism>
<dbReference type="PROSITE" id="PS00522">
    <property type="entry name" value="DNA_POLYMERASE_X"/>
    <property type="match status" value="1"/>
</dbReference>
<keyword evidence="7 9" id="KW-0460">Magnesium</keyword>
<dbReference type="SUPFAM" id="SSF81585">
    <property type="entry name" value="PsbU/PolX domain-like"/>
    <property type="match status" value="1"/>
</dbReference>
<dbReference type="GO" id="GO:0003887">
    <property type="term" value="F:DNA-directed DNA polymerase activity"/>
    <property type="evidence" value="ECO:0007669"/>
    <property type="project" value="UniProtKB-UniRule"/>
</dbReference>
<evidence type="ECO:0000313" key="14">
    <source>
        <dbReference type="Proteomes" id="UP000694546"/>
    </source>
</evidence>
<dbReference type="PIRSF" id="PIRSF000817">
    <property type="entry name" value="DNA_NT"/>
    <property type="match status" value="1"/>
</dbReference>
<dbReference type="InterPro" id="IPR027421">
    <property type="entry name" value="DNA_pol_lamdba_lyase_dom_sf"/>
</dbReference>
<accession>A0A8C5FKQ9</accession>
<evidence type="ECO:0000256" key="9">
    <source>
        <dbReference type="PIRNR" id="PIRNR000817"/>
    </source>
</evidence>
<reference evidence="13" key="1">
    <citation type="submission" date="2025-08" db="UniProtKB">
        <authorList>
            <consortium name="Ensembl"/>
        </authorList>
    </citation>
    <scope>IDENTIFICATION</scope>
</reference>
<dbReference type="Gene3D" id="3.30.460.10">
    <property type="entry name" value="Beta Polymerase, domain 2"/>
    <property type="match status" value="1"/>
</dbReference>
<dbReference type="PROSITE" id="PS50172">
    <property type="entry name" value="BRCT"/>
    <property type="match status" value="1"/>
</dbReference>
<evidence type="ECO:0000256" key="2">
    <source>
        <dbReference type="ARBA" id="ARBA00004123"/>
    </source>
</evidence>
<dbReference type="InterPro" id="IPR036420">
    <property type="entry name" value="BRCT_dom_sf"/>
</dbReference>
<dbReference type="OMA" id="GKPCGHD"/>
<evidence type="ECO:0000256" key="5">
    <source>
        <dbReference type="ARBA" id="ARBA00022695"/>
    </source>
</evidence>
<feature type="region of interest" description="Disordered" evidence="11">
    <location>
        <begin position="397"/>
        <end position="425"/>
    </location>
</feature>
<dbReference type="InterPro" id="IPR028207">
    <property type="entry name" value="DNA_pol_B_palm_palm"/>
</dbReference>
<dbReference type="EC" id="2.7.7.7" evidence="9"/>
<dbReference type="Gene3D" id="3.30.210.10">
    <property type="entry name" value="DNA polymerase, thumb domain"/>
    <property type="match status" value="1"/>
</dbReference>
<dbReference type="SUPFAM" id="SSF52113">
    <property type="entry name" value="BRCT domain"/>
    <property type="match status" value="1"/>
</dbReference>
<dbReference type="GO" id="GO:0046872">
    <property type="term" value="F:metal ion binding"/>
    <property type="evidence" value="ECO:0007669"/>
    <property type="project" value="UniProtKB-UniRule"/>
</dbReference>
<dbReference type="PRINTS" id="PR00869">
    <property type="entry name" value="DNAPOLX"/>
</dbReference>
<evidence type="ECO:0000256" key="8">
    <source>
        <dbReference type="ARBA" id="ARBA00023242"/>
    </source>
</evidence>
<feature type="binding site" evidence="10">
    <location>
        <position position="329"/>
    </location>
    <ligand>
        <name>Mg(2+)</name>
        <dbReference type="ChEBI" id="CHEBI:18420"/>
    </ligand>
</feature>
<comment type="similarity">
    <text evidence="3 9">Belongs to the DNA polymerase type-X family.</text>
</comment>
<dbReference type="InterPro" id="IPR027249">
    <property type="entry name" value="DNA/RNApol_mu"/>
</dbReference>
<dbReference type="InterPro" id="IPR019843">
    <property type="entry name" value="DNA_pol-X_BS"/>
</dbReference>
<dbReference type="Pfam" id="PF10391">
    <property type="entry name" value="DNA_pol_lambd_f"/>
    <property type="match status" value="1"/>
</dbReference>
<dbReference type="AlphaFoldDB" id="A0A8C5FKQ9"/>
<keyword evidence="8 9" id="KW-0539">Nucleus</keyword>
<feature type="compositionally biased region" description="Basic and acidic residues" evidence="11">
    <location>
        <begin position="402"/>
        <end position="418"/>
    </location>
</feature>
<sequence length="510" mass="56834">MVPLKRRKVASSNGGQSSETDPSKESRFPQAVIFILERRMGASRRTFLAQLGRSKGFRIEDTYSESVTYIISENNSGDEVRTWLGVRGQHQSRPPVHLLDISWYTESMREGLPVAILDRHRLQEQQGDPVEAPAFLAASYACQRNTPQPGHNTLLTAALSVLAESAELNGDEGRGLAFRRSEGLLRSLDRRVQGLAELRGLPCLGDHSRRVIQDLLENGVSSEVEETKSSPRYKAMKLLTGIFGVGVKTAKRWFTEGICSLAQLETSGHSLNAAQQAGLKYYTDLNQPVSREEADAVSVMVEGVVHSVLPGARVTLAGGFRRGKMSGHDVDFLITHPDEGKEEGLIHKIIACLESRGLLLYQQNTRNTYRESAKGAGRPSSSMDRFERCFSIFKLTNDSSPEDTRRAQQDPERVRVEADQTGSGGRPWRAVRVDLVVSPISQFAFALLGWTGSKLFERETRRWAVRERSMSLSSHALYDRNQERYLRASSEEEIFAHLGLEYVSPTGRNA</sequence>
<feature type="domain" description="BRCT" evidence="12">
    <location>
        <begin position="23"/>
        <end position="111"/>
    </location>
</feature>
<dbReference type="GeneTree" id="ENSGT00940000158490"/>
<dbReference type="RefSeq" id="XP_030197141.1">
    <property type="nucleotide sequence ID" value="XM_030341281.1"/>
</dbReference>
<dbReference type="InterPro" id="IPR002054">
    <property type="entry name" value="DNA-dir_DNA_pol_X"/>
</dbReference>
<feature type="binding site" evidence="10">
    <location>
        <position position="434"/>
    </location>
    <ligand>
        <name>Mg(2+)</name>
        <dbReference type="ChEBI" id="CHEBI:18420"/>
    </ligand>
</feature>
<feature type="binding site" evidence="10">
    <location>
        <position position="331"/>
    </location>
    <ligand>
        <name>Mg(2+)</name>
        <dbReference type="ChEBI" id="CHEBI:18420"/>
    </ligand>
</feature>
<evidence type="ECO:0000256" key="3">
    <source>
        <dbReference type="ARBA" id="ARBA00008323"/>
    </source>
</evidence>
<dbReference type="GO" id="GO:0006303">
    <property type="term" value="P:double-strand break repair via nonhomologous end joining"/>
    <property type="evidence" value="ECO:0007669"/>
    <property type="project" value="TreeGrafter"/>
</dbReference>
<comment type="catalytic activity">
    <reaction evidence="9">
        <text>DNA(n) + a 2'-deoxyribonucleoside 5'-triphosphate = DNA(n+1) + diphosphate</text>
        <dbReference type="Rhea" id="RHEA:22508"/>
        <dbReference type="Rhea" id="RHEA-COMP:17339"/>
        <dbReference type="Rhea" id="RHEA-COMP:17340"/>
        <dbReference type="ChEBI" id="CHEBI:33019"/>
        <dbReference type="ChEBI" id="CHEBI:61560"/>
        <dbReference type="ChEBI" id="CHEBI:173112"/>
        <dbReference type="EC" id="2.7.7.7"/>
    </reaction>
</comment>
<dbReference type="InterPro" id="IPR029398">
    <property type="entry name" value="PolB_thumb"/>
</dbReference>
<dbReference type="InterPro" id="IPR001357">
    <property type="entry name" value="BRCT_dom"/>
</dbReference>
<keyword evidence="5 9" id="KW-0548">Nucleotidyltransferase</keyword>
<dbReference type="Gene3D" id="1.10.150.110">
    <property type="entry name" value="DNA polymerase beta, N-terminal domain-like"/>
    <property type="match status" value="1"/>
</dbReference>
<name>A0A8C5FKQ9_GADMO</name>
<evidence type="ECO:0000256" key="7">
    <source>
        <dbReference type="ARBA" id="ARBA00022842"/>
    </source>
</evidence>
<dbReference type="Proteomes" id="UP000694546">
    <property type="component" value="Chromosome 19"/>
</dbReference>
<dbReference type="Gene3D" id="1.10.150.20">
    <property type="entry name" value="5' to 3' exonuclease, C-terminal subdomain"/>
    <property type="match status" value="1"/>
</dbReference>
<evidence type="ECO:0000256" key="4">
    <source>
        <dbReference type="ARBA" id="ARBA00022679"/>
    </source>
</evidence>
<reference evidence="13" key="2">
    <citation type="submission" date="2025-09" db="UniProtKB">
        <authorList>
            <consortium name="Ensembl"/>
        </authorList>
    </citation>
    <scope>IDENTIFICATION</scope>
</reference>
<evidence type="ECO:0000256" key="1">
    <source>
        <dbReference type="ARBA" id="ARBA00001946"/>
    </source>
</evidence>
<dbReference type="Pfam" id="PF14791">
    <property type="entry name" value="DNA_pol_B_thumb"/>
    <property type="match status" value="1"/>
</dbReference>
<dbReference type="PIRSF" id="PIRSF501176">
    <property type="entry name" value="DNApol_mu"/>
    <property type="match status" value="1"/>
</dbReference>
<dbReference type="GeneID" id="115531920"/>
<feature type="region of interest" description="Disordered" evidence="11">
    <location>
        <begin position="1"/>
        <end position="26"/>
    </location>
</feature>
<dbReference type="GO" id="GO:0003677">
    <property type="term" value="F:DNA binding"/>
    <property type="evidence" value="ECO:0007669"/>
    <property type="project" value="UniProtKB-UniRule"/>
</dbReference>
<protein>
    <recommendedName>
        <fullName evidence="9">DNA-directed DNA/RNA polymerase mu</fullName>
        <ecNumber evidence="9">2.7.7.7</ecNumber>
    </recommendedName>
</protein>
<dbReference type="SUPFAM" id="SSF81301">
    <property type="entry name" value="Nucleotidyltransferase"/>
    <property type="match status" value="1"/>
</dbReference>
<dbReference type="Gene3D" id="3.40.50.10190">
    <property type="entry name" value="BRCT domain"/>
    <property type="match status" value="1"/>
</dbReference>
<comment type="function">
    <text evidence="9">Gap-filling polymerase involved in repair of DNA double-strand breaks by non-homologous end joining (NHEJ).</text>
</comment>
<evidence type="ECO:0000313" key="13">
    <source>
        <dbReference type="Ensembl" id="ENSGMOP00000043772.1"/>
    </source>
</evidence>
<evidence type="ECO:0000256" key="6">
    <source>
        <dbReference type="ARBA" id="ARBA00022723"/>
    </source>
</evidence>
<gene>
    <name evidence="13" type="primary">polm</name>
</gene>
<dbReference type="InterPro" id="IPR022312">
    <property type="entry name" value="DNA_pol_X"/>
</dbReference>
<dbReference type="PRINTS" id="PR00871">
    <property type="entry name" value="DNAPOLXTDT"/>
</dbReference>
<evidence type="ECO:0000259" key="12">
    <source>
        <dbReference type="PROSITE" id="PS50172"/>
    </source>
</evidence>
<dbReference type="PANTHER" id="PTHR11276:SF24">
    <property type="entry name" value="DNA-DIRECTED DNA_RNA POLYMERASE MU"/>
    <property type="match status" value="1"/>
</dbReference>
<keyword evidence="6 9" id="KW-0479">Metal-binding</keyword>
<dbReference type="InterPro" id="IPR001726">
    <property type="entry name" value="TdT/Mu"/>
</dbReference>
<keyword evidence="14" id="KW-1185">Reference proteome</keyword>
<dbReference type="SUPFAM" id="SSF47802">
    <property type="entry name" value="DNA polymerase beta, N-terminal domain-like"/>
    <property type="match status" value="1"/>
</dbReference>
<comment type="subcellular location">
    <subcellularLocation>
        <location evidence="2 9">Nucleus</location>
    </subcellularLocation>
</comment>
<dbReference type="InterPro" id="IPR037160">
    <property type="entry name" value="DNA_Pol_thumb_sf"/>
</dbReference>
<evidence type="ECO:0000256" key="11">
    <source>
        <dbReference type="SAM" id="MobiDB-lite"/>
    </source>
</evidence>
<proteinExistence type="inferred from homology"/>
<dbReference type="Ensembl" id="ENSGMOT00000046166.1">
    <property type="protein sequence ID" value="ENSGMOP00000043772.1"/>
    <property type="gene ID" value="ENSGMOG00000014523.2"/>
</dbReference>
<comment type="cofactor">
    <cofactor evidence="1 9 10">
        <name>Mg(2+)</name>
        <dbReference type="ChEBI" id="CHEBI:18420"/>
    </cofactor>
</comment>
<dbReference type="InterPro" id="IPR043519">
    <property type="entry name" value="NT_sf"/>
</dbReference>
<dbReference type="GO" id="GO:0005634">
    <property type="term" value="C:nucleus"/>
    <property type="evidence" value="ECO:0007669"/>
    <property type="project" value="UniProtKB-SubCell"/>
</dbReference>
<feature type="compositionally biased region" description="Polar residues" evidence="11">
    <location>
        <begin position="10"/>
        <end position="20"/>
    </location>
</feature>
<dbReference type="InterPro" id="IPR018944">
    <property type="entry name" value="DNA_pol_lambd_fingers_domain"/>
</dbReference>
<dbReference type="SMART" id="SM00483">
    <property type="entry name" value="POLXc"/>
    <property type="match status" value="1"/>
</dbReference>
<evidence type="ECO:0000256" key="10">
    <source>
        <dbReference type="PIRSR" id="PIRSR000817-1"/>
    </source>
</evidence>
<dbReference type="Pfam" id="PF14792">
    <property type="entry name" value="DNA_pol_B_palm"/>
    <property type="match status" value="1"/>
</dbReference>